<keyword evidence="1" id="KW-0812">Transmembrane</keyword>
<protein>
    <submittedName>
        <fullName evidence="3">Cna B-type domain-containing protein</fullName>
    </submittedName>
</protein>
<organism evidence="3 4">
    <name type="scientific">Alloscardovia theropitheci</name>
    <dbReference type="NCBI Taxonomy" id="2496842"/>
    <lineage>
        <taxon>Bacteria</taxon>
        <taxon>Bacillati</taxon>
        <taxon>Actinomycetota</taxon>
        <taxon>Actinomycetes</taxon>
        <taxon>Bifidobacteriales</taxon>
        <taxon>Bifidobacteriaceae</taxon>
        <taxon>Alloscardovia</taxon>
    </lineage>
</organism>
<dbReference type="OrthoDB" id="3196823at2"/>
<dbReference type="InterPro" id="IPR008454">
    <property type="entry name" value="Collagen-bd_Cna-like_B-typ_dom"/>
</dbReference>
<dbReference type="Gene3D" id="2.60.40.1140">
    <property type="entry name" value="Collagen-binding surface protein Cna, B-type domain"/>
    <property type="match status" value="2"/>
</dbReference>
<dbReference type="SUPFAM" id="SSF49478">
    <property type="entry name" value="Cna protein B-type domain"/>
    <property type="match status" value="2"/>
</dbReference>
<name>A0A4R0QWX3_9BIFI</name>
<accession>A0A4R0QWX3</accession>
<dbReference type="CDD" id="cd00222">
    <property type="entry name" value="CollagenBindB"/>
    <property type="match status" value="2"/>
</dbReference>
<dbReference type="RefSeq" id="WP_131284716.1">
    <property type="nucleotide sequence ID" value="NZ_RXLP01000025.1"/>
</dbReference>
<feature type="transmembrane region" description="Helical" evidence="1">
    <location>
        <begin position="197"/>
        <end position="217"/>
    </location>
</feature>
<evidence type="ECO:0000313" key="3">
    <source>
        <dbReference type="EMBL" id="TCD53841.1"/>
    </source>
</evidence>
<dbReference type="EMBL" id="RXLP01000025">
    <property type="protein sequence ID" value="TCD53841.1"/>
    <property type="molecule type" value="Genomic_DNA"/>
</dbReference>
<evidence type="ECO:0000256" key="1">
    <source>
        <dbReference type="SAM" id="Phobius"/>
    </source>
</evidence>
<keyword evidence="1" id="KW-1133">Transmembrane helix</keyword>
<comment type="caution">
    <text evidence="3">The sequence shown here is derived from an EMBL/GenBank/DDBJ whole genome shotgun (WGS) entry which is preliminary data.</text>
</comment>
<reference evidence="3 4" key="1">
    <citation type="submission" date="2018-12" db="EMBL/GenBank/DDBJ databases">
        <title>Alloscrdovia theropitheci sp. nov: a novel taxon from the feces of the bleeding-herat monkey (Theropithecus geleda).</title>
        <authorList>
            <person name="Modesto M."/>
        </authorList>
    </citation>
    <scope>NUCLEOTIDE SEQUENCE [LARGE SCALE GENOMIC DNA]</scope>
    <source>
        <strain evidence="3 4">GLDI4/2</strain>
    </source>
</reference>
<dbReference type="Pfam" id="PF05738">
    <property type="entry name" value="Cna_B"/>
    <property type="match status" value="2"/>
</dbReference>
<evidence type="ECO:0000313" key="4">
    <source>
        <dbReference type="Proteomes" id="UP000291289"/>
    </source>
</evidence>
<sequence length="222" mass="24621">TWDDHDNQDGIRPDNISVNLFADGVKIKTTHARKDTGWVYSFNNLPVYKNGKKITYTISETPVEGYTSTTTGFNLTNKHTPASTSVRVVKKWDDKDNQDKIRPNSIQVQLMANNEPSGSSVTLSKDTDWEYTFTNLPVYKAGKKIVYTVTETSTVTGYTMTGNTNNQGVVTITNSHTPTRVPPTPPTPHLAHTGSSIAWIVWLVIFLAVIGGVVVLLNHTRR</sequence>
<gene>
    <name evidence="3" type="ORF">EJ419_06200</name>
</gene>
<proteinExistence type="predicted"/>
<feature type="non-terminal residue" evidence="3">
    <location>
        <position position="1"/>
    </location>
</feature>
<feature type="domain" description="CNA-B" evidence="2">
    <location>
        <begin position="1"/>
        <end position="78"/>
    </location>
</feature>
<feature type="domain" description="CNA-B" evidence="2">
    <location>
        <begin position="86"/>
        <end position="174"/>
    </location>
</feature>
<keyword evidence="1" id="KW-0472">Membrane</keyword>
<dbReference type="Proteomes" id="UP000291289">
    <property type="component" value="Unassembled WGS sequence"/>
</dbReference>
<keyword evidence="4" id="KW-1185">Reference proteome</keyword>
<dbReference type="AlphaFoldDB" id="A0A4R0QWX3"/>
<evidence type="ECO:0000259" key="2">
    <source>
        <dbReference type="Pfam" id="PF05738"/>
    </source>
</evidence>